<keyword evidence="11" id="KW-1185">Reference proteome</keyword>
<dbReference type="PROSITE" id="PS00482">
    <property type="entry name" value="DIHYDROOROTASE_1"/>
    <property type="match status" value="1"/>
</dbReference>
<comment type="pathway">
    <text evidence="7">Pyrimidine metabolism; UMP biosynthesis via de novo pathway; (S)-dihydroorotate from bicarbonate: step 3/3.</text>
</comment>
<evidence type="ECO:0000256" key="6">
    <source>
        <dbReference type="ARBA" id="ARBA00022975"/>
    </source>
</evidence>
<feature type="domain" description="Dihydroorotase catalytic" evidence="9">
    <location>
        <begin position="53"/>
        <end position="241"/>
    </location>
</feature>
<dbReference type="Gene3D" id="2.30.40.10">
    <property type="entry name" value="Urease, subunit C, domain 1"/>
    <property type="match status" value="1"/>
</dbReference>
<feature type="binding site" evidence="7">
    <location>
        <position position="236"/>
    </location>
    <ligand>
        <name>Zn(2+)</name>
        <dbReference type="ChEBI" id="CHEBI:29105"/>
        <label>2</label>
    </ligand>
</feature>
<proteinExistence type="inferred from homology"/>
<dbReference type="GO" id="GO:0006145">
    <property type="term" value="P:purine nucleobase catabolic process"/>
    <property type="evidence" value="ECO:0007669"/>
    <property type="project" value="TreeGrafter"/>
</dbReference>
<name>A0A4V1G3T0_9BACL</name>
<feature type="binding site" evidence="7">
    <location>
        <position position="309"/>
    </location>
    <ligand>
        <name>Zn(2+)</name>
        <dbReference type="ChEBI" id="CHEBI:29105"/>
        <label>1</label>
    </ligand>
</feature>
<feature type="binding site" evidence="7">
    <location>
        <position position="156"/>
    </location>
    <ligand>
        <name>Zn(2+)</name>
        <dbReference type="ChEBI" id="CHEBI:29105"/>
        <label>2</label>
    </ligand>
</feature>
<feature type="binding site" evidence="7">
    <location>
        <position position="282"/>
    </location>
    <ligand>
        <name>substrate</name>
    </ligand>
</feature>
<dbReference type="KEGG" id="palo:E6C60_1548"/>
<dbReference type="OrthoDB" id="9765462at2"/>
<dbReference type="PANTHER" id="PTHR43668:SF2">
    <property type="entry name" value="ALLANTOINASE"/>
    <property type="match status" value="1"/>
</dbReference>
<feature type="binding site" evidence="7">
    <location>
        <position position="66"/>
    </location>
    <ligand>
        <name>Zn(2+)</name>
        <dbReference type="ChEBI" id="CHEBI:29105"/>
        <label>1</label>
    </ligand>
</feature>
<evidence type="ECO:0000256" key="4">
    <source>
        <dbReference type="ARBA" id="ARBA00022801"/>
    </source>
</evidence>
<feature type="binding site" evidence="7">
    <location>
        <position position="183"/>
    </location>
    <ligand>
        <name>Zn(2+)</name>
        <dbReference type="ChEBI" id="CHEBI:29105"/>
        <label>2</label>
    </ligand>
</feature>
<dbReference type="EMBL" id="CP040396">
    <property type="protein sequence ID" value="QCT02264.1"/>
    <property type="molecule type" value="Genomic_DNA"/>
</dbReference>
<comment type="catalytic activity">
    <reaction evidence="7">
        <text>(S)-dihydroorotate + H2O = N-carbamoyl-L-aspartate + H(+)</text>
        <dbReference type="Rhea" id="RHEA:24296"/>
        <dbReference type="ChEBI" id="CHEBI:15377"/>
        <dbReference type="ChEBI" id="CHEBI:15378"/>
        <dbReference type="ChEBI" id="CHEBI:30864"/>
        <dbReference type="ChEBI" id="CHEBI:32814"/>
        <dbReference type="EC" id="3.5.2.3"/>
    </reaction>
</comment>
<dbReference type="InterPro" id="IPR013108">
    <property type="entry name" value="Amidohydro_3"/>
</dbReference>
<dbReference type="GO" id="GO:0005737">
    <property type="term" value="C:cytoplasm"/>
    <property type="evidence" value="ECO:0007669"/>
    <property type="project" value="TreeGrafter"/>
</dbReference>
<evidence type="ECO:0000256" key="5">
    <source>
        <dbReference type="ARBA" id="ARBA00022833"/>
    </source>
</evidence>
<dbReference type="CDD" id="cd01317">
    <property type="entry name" value="DHOase_IIa"/>
    <property type="match status" value="1"/>
</dbReference>
<evidence type="ECO:0000256" key="1">
    <source>
        <dbReference type="ARBA" id="ARBA00002368"/>
    </source>
</evidence>
<keyword evidence="4 7" id="KW-0378">Hydrolase</keyword>
<evidence type="ECO:0000313" key="10">
    <source>
        <dbReference type="EMBL" id="QCT02264.1"/>
    </source>
</evidence>
<dbReference type="InterPro" id="IPR050138">
    <property type="entry name" value="DHOase/Allantoinase_Hydrolase"/>
</dbReference>
<keyword evidence="6 7" id="KW-0665">Pyrimidine biosynthesis</keyword>
<dbReference type="PANTHER" id="PTHR43668">
    <property type="entry name" value="ALLANTOINASE"/>
    <property type="match status" value="1"/>
</dbReference>
<feature type="binding site" evidence="7">
    <location>
        <begin position="327"/>
        <end position="328"/>
    </location>
    <ligand>
        <name>substrate</name>
    </ligand>
</feature>
<evidence type="ECO:0000256" key="7">
    <source>
        <dbReference type="HAMAP-Rule" id="MF_00220"/>
    </source>
</evidence>
<gene>
    <name evidence="7" type="primary">pyrC</name>
    <name evidence="10" type="ORF">E6C60_1548</name>
</gene>
<feature type="binding site" evidence="7">
    <location>
        <position position="313"/>
    </location>
    <ligand>
        <name>substrate</name>
    </ligand>
</feature>
<comment type="function">
    <text evidence="1 7">Catalyzes the reversible cyclization of carbamoyl aspartate to dihydroorotate.</text>
</comment>
<dbReference type="GO" id="GO:0004151">
    <property type="term" value="F:dihydroorotase activity"/>
    <property type="evidence" value="ECO:0007669"/>
    <property type="project" value="UniProtKB-UniRule"/>
</dbReference>
<dbReference type="Gene3D" id="3.20.20.140">
    <property type="entry name" value="Metal-dependent hydrolases"/>
    <property type="match status" value="1"/>
</dbReference>
<accession>A0A4V1G3T0</accession>
<dbReference type="Pfam" id="PF07969">
    <property type="entry name" value="Amidohydro_3"/>
    <property type="match status" value="1"/>
</dbReference>
<dbReference type="RefSeq" id="WP_138225317.1">
    <property type="nucleotide sequence ID" value="NZ_CP040396.1"/>
</dbReference>
<feature type="binding site" evidence="7">
    <location>
        <begin position="66"/>
        <end position="68"/>
    </location>
    <ligand>
        <name>substrate</name>
    </ligand>
</feature>
<dbReference type="SUPFAM" id="SSF51556">
    <property type="entry name" value="Metallo-dependent hydrolases"/>
    <property type="match status" value="1"/>
</dbReference>
<feature type="binding site" evidence="7">
    <location>
        <position position="156"/>
    </location>
    <ligand>
        <name>Zn(2+)</name>
        <dbReference type="ChEBI" id="CHEBI:29105"/>
        <label>1</label>
    </ligand>
</feature>
<comment type="similarity">
    <text evidence="2 7">Belongs to the metallo-dependent hydrolases superfamily. DHOase family. Class I DHOase subfamily.</text>
</comment>
<dbReference type="NCBIfam" id="TIGR00857">
    <property type="entry name" value="pyrC_multi"/>
    <property type="match status" value="1"/>
</dbReference>
<feature type="active site" evidence="7">
    <location>
        <position position="309"/>
    </location>
</feature>
<organism evidence="10 11">
    <name type="scientific">Paenibacillus algicola</name>
    <dbReference type="NCBI Taxonomy" id="2565926"/>
    <lineage>
        <taxon>Bacteria</taxon>
        <taxon>Bacillati</taxon>
        <taxon>Bacillota</taxon>
        <taxon>Bacilli</taxon>
        <taxon>Bacillales</taxon>
        <taxon>Paenibacillaceae</taxon>
        <taxon>Paenibacillus</taxon>
    </lineage>
</organism>
<reference evidence="10 11" key="1">
    <citation type="submission" date="2019-05" db="EMBL/GenBank/DDBJ databases">
        <authorList>
            <person name="Chen C."/>
        </authorList>
    </citation>
    <scope>NUCLEOTIDE SEQUENCE [LARGE SCALE GENOMIC DNA]</scope>
    <source>
        <strain evidence="10 11">HB172198</strain>
    </source>
</reference>
<dbReference type="PROSITE" id="PS00483">
    <property type="entry name" value="DIHYDROOROTASE_2"/>
    <property type="match status" value="1"/>
</dbReference>
<dbReference type="EC" id="3.5.2.3" evidence="7"/>
<evidence type="ECO:0000256" key="3">
    <source>
        <dbReference type="ARBA" id="ARBA00022723"/>
    </source>
</evidence>
<comment type="cofactor">
    <cofactor evidence="7">
        <name>Zn(2+)</name>
        <dbReference type="ChEBI" id="CHEBI:29105"/>
    </cofactor>
    <text evidence="7">Binds 2 Zn(2+) ions per subunit.</text>
</comment>
<evidence type="ECO:0000313" key="11">
    <source>
        <dbReference type="Proteomes" id="UP000300879"/>
    </source>
</evidence>
<dbReference type="InterPro" id="IPR011059">
    <property type="entry name" value="Metal-dep_hydrolase_composite"/>
</dbReference>
<dbReference type="NCBIfam" id="NF006837">
    <property type="entry name" value="PRK09357.1-2"/>
    <property type="match status" value="1"/>
</dbReference>
<feature type="binding site" evidence="7">
    <location>
        <position position="98"/>
    </location>
    <ligand>
        <name>substrate</name>
    </ligand>
</feature>
<keyword evidence="5 7" id="KW-0862">Zinc</keyword>
<evidence type="ECO:0000256" key="2">
    <source>
        <dbReference type="ARBA" id="ARBA00010286"/>
    </source>
</evidence>
<dbReference type="GO" id="GO:0044205">
    <property type="term" value="P:'de novo' UMP biosynthetic process"/>
    <property type="evidence" value="ECO:0007669"/>
    <property type="project" value="UniProtKB-UniRule"/>
</dbReference>
<dbReference type="GO" id="GO:0008270">
    <property type="term" value="F:zinc ion binding"/>
    <property type="evidence" value="ECO:0007669"/>
    <property type="project" value="UniProtKB-UniRule"/>
</dbReference>
<dbReference type="InterPro" id="IPR032466">
    <property type="entry name" value="Metal_Hydrolase"/>
</dbReference>
<dbReference type="Pfam" id="PF12890">
    <property type="entry name" value="DHOase"/>
    <property type="match status" value="1"/>
</dbReference>
<dbReference type="Proteomes" id="UP000300879">
    <property type="component" value="Chromosome"/>
</dbReference>
<protein>
    <recommendedName>
        <fullName evidence="7">Dihydroorotase</fullName>
        <shortName evidence="7">DHOase</shortName>
        <ecNumber evidence="7">3.5.2.3</ecNumber>
    </recommendedName>
</protein>
<dbReference type="InterPro" id="IPR002195">
    <property type="entry name" value="Dihydroorotase_CS"/>
</dbReference>
<dbReference type="SUPFAM" id="SSF51338">
    <property type="entry name" value="Composite domain of metallo-dependent hydrolases"/>
    <property type="match status" value="1"/>
</dbReference>
<dbReference type="AlphaFoldDB" id="A0A4V1G3T0"/>
<sequence length="427" mass="46297">MLQIIKNAKVINEEGQLQLQHIVIENGQIQAMMNGDQELPQQGEQAEIVDAAGRLVAPGFIDMHVHLREPGFEHKETIESGSRSAVKGGFTTIACMPNTKPVTDTAETVSLILEKAKQAGLAKVLPYAAITVNELGRELTDFEALKEAGAIGFTDDGVGVQNAQMMKNAMKKAVSLGMPVIAHCEDDSLVKGACVTEGAFAERHGLKGIPNESEAIHVGRDILLAEATGVHYHVCHVSTEQSVRLIRQAKAIGIKVTAEVCPHHLVLSDEDIPGLDANWKMNPPLRSPRDVQACIEGLLDGTIDMIVTDHAPHSEEEKAKGMELAPFGIVGFETAFPLLYTKFVETGQWTLEFLIQRMTSDPARVFGLNSGVLKPGAPADITMIDLDLEQAVDPAAFATKGRNTPFTGWKLKGWPVMTWVDGELKYS</sequence>
<dbReference type="InterPro" id="IPR004722">
    <property type="entry name" value="DHOase"/>
</dbReference>
<dbReference type="InterPro" id="IPR024403">
    <property type="entry name" value="DHOase_cat"/>
</dbReference>
<evidence type="ECO:0000259" key="8">
    <source>
        <dbReference type="Pfam" id="PF07969"/>
    </source>
</evidence>
<evidence type="ECO:0000259" key="9">
    <source>
        <dbReference type="Pfam" id="PF12890"/>
    </source>
</evidence>
<keyword evidence="3 7" id="KW-0479">Metal-binding</keyword>
<dbReference type="UniPathway" id="UPA00070">
    <property type="reaction ID" value="UER00117"/>
</dbReference>
<dbReference type="GO" id="GO:0004038">
    <property type="term" value="F:allantoinase activity"/>
    <property type="evidence" value="ECO:0007669"/>
    <property type="project" value="TreeGrafter"/>
</dbReference>
<feature type="domain" description="Amidohydrolase 3" evidence="8">
    <location>
        <begin position="350"/>
        <end position="424"/>
    </location>
</feature>
<dbReference type="HAMAP" id="MF_00220_B">
    <property type="entry name" value="PyrC_classI_B"/>
    <property type="match status" value="1"/>
</dbReference>
<feature type="binding site" evidence="7">
    <location>
        <position position="64"/>
    </location>
    <ligand>
        <name>Zn(2+)</name>
        <dbReference type="ChEBI" id="CHEBI:29105"/>
        <label>1</label>
    </ligand>
</feature>